<dbReference type="EMBL" id="JACIJF010000019">
    <property type="protein sequence ID" value="MBB5712527.1"/>
    <property type="molecule type" value="Genomic_DNA"/>
</dbReference>
<dbReference type="RefSeq" id="WP_184091133.1">
    <property type="nucleotide sequence ID" value="NZ_JACIJF010000019.1"/>
</dbReference>
<keyword evidence="3" id="KW-1185">Reference proteome</keyword>
<evidence type="ECO:0000256" key="1">
    <source>
        <dbReference type="SAM" id="Phobius"/>
    </source>
</evidence>
<accession>A0A840YS80</accession>
<keyword evidence="1" id="KW-1133">Transmembrane helix</keyword>
<comment type="caution">
    <text evidence="2">The sequence shown here is derived from an EMBL/GenBank/DDBJ whole genome shotgun (WGS) entry which is preliminary data.</text>
</comment>
<dbReference type="AlphaFoldDB" id="A0A840YS80"/>
<keyword evidence="1" id="KW-0472">Membrane</keyword>
<protein>
    <submittedName>
        <fullName evidence="2">Uncharacterized protein</fullName>
    </submittedName>
</protein>
<gene>
    <name evidence="2" type="ORF">FHT02_003787</name>
</gene>
<organism evidence="2 3">
    <name type="scientific">Sphingomonas xinjiangensis</name>
    <dbReference type="NCBI Taxonomy" id="643568"/>
    <lineage>
        <taxon>Bacteria</taxon>
        <taxon>Pseudomonadati</taxon>
        <taxon>Pseudomonadota</taxon>
        <taxon>Alphaproteobacteria</taxon>
        <taxon>Sphingomonadales</taxon>
        <taxon>Sphingomonadaceae</taxon>
        <taxon>Sphingomonas</taxon>
    </lineage>
</organism>
<dbReference type="Proteomes" id="UP000527143">
    <property type="component" value="Unassembled WGS sequence"/>
</dbReference>
<name>A0A840YS80_9SPHN</name>
<keyword evidence="1" id="KW-0812">Transmembrane</keyword>
<proteinExistence type="predicted"/>
<evidence type="ECO:0000313" key="3">
    <source>
        <dbReference type="Proteomes" id="UP000527143"/>
    </source>
</evidence>
<evidence type="ECO:0000313" key="2">
    <source>
        <dbReference type="EMBL" id="MBB5712527.1"/>
    </source>
</evidence>
<reference evidence="2 3" key="1">
    <citation type="submission" date="2020-08" db="EMBL/GenBank/DDBJ databases">
        <title>Genomic Encyclopedia of Type Strains, Phase IV (KMG-IV): sequencing the most valuable type-strain genomes for metagenomic binning, comparative biology and taxonomic classification.</title>
        <authorList>
            <person name="Goeker M."/>
        </authorList>
    </citation>
    <scope>NUCLEOTIDE SEQUENCE [LARGE SCALE GENOMIC DNA]</scope>
    <source>
        <strain evidence="2 3">DSM 26736</strain>
    </source>
</reference>
<sequence>MEYGLVGARRTSWPEGLSDKEATQRLRTLCLGACDGIQDLADDSRYKALRRALLNRADLRPLAPAFVAAEANLPAVVRNLRETADRNARRDLVRAEFEPLVLRVAGALAAASSSWTGRMSVREQAMVVRALGPSAMLAVERLIDDEVRLFDNGGPVDSVSEEAVSHLRLLHQALGELIELAEREAPLDGVLGKLKSVRQSAKVTLGKAAAATPVTASALVAFASVVGIADMFVGNVVISLAAGALAGNAVKDAMLKSDKRAS</sequence>
<feature type="transmembrane region" description="Helical" evidence="1">
    <location>
        <begin position="232"/>
        <end position="250"/>
    </location>
</feature>